<dbReference type="Proteomes" id="UP001152300">
    <property type="component" value="Unassembled WGS sequence"/>
</dbReference>
<feature type="domain" description="Apple" evidence="3">
    <location>
        <begin position="69"/>
        <end position="118"/>
    </location>
</feature>
<evidence type="ECO:0000256" key="2">
    <source>
        <dbReference type="SAM" id="SignalP"/>
    </source>
</evidence>
<protein>
    <recommendedName>
        <fullName evidence="3">Apple domain-containing protein</fullName>
    </recommendedName>
</protein>
<feature type="compositionally biased region" description="Low complexity" evidence="1">
    <location>
        <begin position="38"/>
        <end position="53"/>
    </location>
</feature>
<reference evidence="4" key="1">
    <citation type="submission" date="2022-11" db="EMBL/GenBank/DDBJ databases">
        <title>Genome Resource of Sclerotinia nivalis Strain SnTB1, a Plant Pathogen Isolated from American Ginseng.</title>
        <authorList>
            <person name="Fan S."/>
        </authorList>
    </citation>
    <scope>NUCLEOTIDE SEQUENCE</scope>
    <source>
        <strain evidence="4">SnTB1</strain>
    </source>
</reference>
<keyword evidence="5" id="KW-1185">Reference proteome</keyword>
<dbReference type="Pfam" id="PF00024">
    <property type="entry name" value="PAN_1"/>
    <property type="match status" value="1"/>
</dbReference>
<organism evidence="4 5">
    <name type="scientific">Sclerotinia nivalis</name>
    <dbReference type="NCBI Taxonomy" id="352851"/>
    <lineage>
        <taxon>Eukaryota</taxon>
        <taxon>Fungi</taxon>
        <taxon>Dikarya</taxon>
        <taxon>Ascomycota</taxon>
        <taxon>Pezizomycotina</taxon>
        <taxon>Leotiomycetes</taxon>
        <taxon>Helotiales</taxon>
        <taxon>Sclerotiniaceae</taxon>
        <taxon>Sclerotinia</taxon>
    </lineage>
</organism>
<evidence type="ECO:0000313" key="5">
    <source>
        <dbReference type="Proteomes" id="UP001152300"/>
    </source>
</evidence>
<evidence type="ECO:0000313" key="4">
    <source>
        <dbReference type="EMBL" id="KAJ8068690.1"/>
    </source>
</evidence>
<feature type="signal peptide" evidence="2">
    <location>
        <begin position="1"/>
        <end position="18"/>
    </location>
</feature>
<evidence type="ECO:0000259" key="3">
    <source>
        <dbReference type="Pfam" id="PF00024"/>
    </source>
</evidence>
<sequence length="150" mass="15709">MTRLTSLILLTIASLAIASPLNPMVEVLPRTDASQDDTPTPSTTNAPTTTTTTTSSTIVAKNIGGCNVQGTADVGLSSKIFGTATAPDIVSCQSRCGGITACISYSYDVNTTVCTAYNQWMDNLVSNGSSGIFFSDKYPDDGTNFCYSYS</sequence>
<dbReference type="AlphaFoldDB" id="A0A9X0ATQ0"/>
<proteinExistence type="predicted"/>
<dbReference type="InterPro" id="IPR003609">
    <property type="entry name" value="Pan_app"/>
</dbReference>
<accession>A0A9X0ATQ0</accession>
<feature type="region of interest" description="Disordered" evidence="1">
    <location>
        <begin position="31"/>
        <end position="53"/>
    </location>
</feature>
<comment type="caution">
    <text evidence="4">The sequence shown here is derived from an EMBL/GenBank/DDBJ whole genome shotgun (WGS) entry which is preliminary data.</text>
</comment>
<keyword evidence="2" id="KW-0732">Signal</keyword>
<feature type="chain" id="PRO_5040775887" description="Apple domain-containing protein" evidence="2">
    <location>
        <begin position="19"/>
        <end position="150"/>
    </location>
</feature>
<name>A0A9X0ATQ0_9HELO</name>
<gene>
    <name evidence="4" type="ORF">OCU04_002389</name>
</gene>
<dbReference type="EMBL" id="JAPEIS010000002">
    <property type="protein sequence ID" value="KAJ8068690.1"/>
    <property type="molecule type" value="Genomic_DNA"/>
</dbReference>
<evidence type="ECO:0000256" key="1">
    <source>
        <dbReference type="SAM" id="MobiDB-lite"/>
    </source>
</evidence>
<dbReference type="OrthoDB" id="3557107at2759"/>